<dbReference type="OrthoDB" id="7875768at2"/>
<feature type="compositionally biased region" description="Basic and acidic residues" evidence="1">
    <location>
        <begin position="193"/>
        <end position="202"/>
    </location>
</feature>
<accession>A0A1I4IN09</accession>
<feature type="region of interest" description="Disordered" evidence="1">
    <location>
        <begin position="24"/>
        <end position="57"/>
    </location>
</feature>
<dbReference type="STRING" id="254406.SAMN04488042_101662"/>
<evidence type="ECO:0000256" key="1">
    <source>
        <dbReference type="SAM" id="MobiDB-lite"/>
    </source>
</evidence>
<dbReference type="RefSeq" id="WP_093090825.1">
    <property type="nucleotide sequence ID" value="NZ_FOTQ01000001.1"/>
</dbReference>
<feature type="region of interest" description="Disordered" evidence="1">
    <location>
        <begin position="69"/>
        <end position="214"/>
    </location>
</feature>
<feature type="compositionally biased region" description="Low complexity" evidence="1">
    <location>
        <begin position="160"/>
        <end position="174"/>
    </location>
</feature>
<evidence type="ECO:0000313" key="3">
    <source>
        <dbReference type="Proteomes" id="UP000199144"/>
    </source>
</evidence>
<dbReference type="AlphaFoldDB" id="A0A1I4IN09"/>
<feature type="compositionally biased region" description="Basic and acidic residues" evidence="1">
    <location>
        <begin position="39"/>
        <end position="50"/>
    </location>
</feature>
<keyword evidence="3" id="KW-1185">Reference proteome</keyword>
<feature type="compositionally biased region" description="Acidic residues" evidence="1">
    <location>
        <begin position="70"/>
        <end position="136"/>
    </location>
</feature>
<gene>
    <name evidence="2" type="ORF">SAMN04488042_101662</name>
</gene>
<name>A0A1I4IN09_9RHOB</name>
<dbReference type="EMBL" id="FOTQ01000001">
    <property type="protein sequence ID" value="SFL55447.1"/>
    <property type="molecule type" value="Genomic_DNA"/>
</dbReference>
<organism evidence="2 3">
    <name type="scientific">Shimia aestuarii</name>
    <dbReference type="NCBI Taxonomy" id="254406"/>
    <lineage>
        <taxon>Bacteria</taxon>
        <taxon>Pseudomonadati</taxon>
        <taxon>Pseudomonadota</taxon>
        <taxon>Alphaproteobacteria</taxon>
        <taxon>Rhodobacterales</taxon>
        <taxon>Roseobacteraceae</taxon>
    </lineage>
</organism>
<feature type="region of interest" description="Disordered" evidence="1">
    <location>
        <begin position="232"/>
        <end position="252"/>
    </location>
</feature>
<evidence type="ECO:0000313" key="2">
    <source>
        <dbReference type="EMBL" id="SFL55447.1"/>
    </source>
</evidence>
<sequence>MSDPVTNSEIEDVLTSIRRLVSENRKPAQAAAPVAVSHGENEAKQLESEHPPAPPALVLTPSLRVAEVPQEAEADGDDDVAPEDESFAAWDDVDDGEEAAAEAAAEEDIAADIDEDAEDAVAAWEEDASELSEGDGDDRHDDELDAGSDVSEAEAMANSDAWDAPEAAPDVPEAGDADAWHDTFEDAGEDRDVDVAEDHVEAGQDSEMPGEEETPFDFQQVLDARIVQWREGEPAFGPEEPDAPGDSDYAGTETVATGWSAEPHEEDVETTTLEQALQDEFIEEVEAAALPDLADGVDEAAVIDEEMLREMVADIVRQELQGALGERITRNVRKLVRREIHRALAAHDLD</sequence>
<dbReference type="Proteomes" id="UP000199144">
    <property type="component" value="Unassembled WGS sequence"/>
</dbReference>
<reference evidence="2 3" key="1">
    <citation type="submission" date="2016-10" db="EMBL/GenBank/DDBJ databases">
        <authorList>
            <person name="de Groot N.N."/>
        </authorList>
    </citation>
    <scope>NUCLEOTIDE SEQUENCE [LARGE SCALE GENOMIC DNA]</scope>
    <source>
        <strain evidence="2 3">DSM 15283</strain>
    </source>
</reference>
<protein>
    <submittedName>
        <fullName evidence="2">Uncharacterized protein</fullName>
    </submittedName>
</protein>
<proteinExistence type="predicted"/>